<evidence type="ECO:0000313" key="1">
    <source>
        <dbReference type="EMBL" id="MPM90461.1"/>
    </source>
</evidence>
<gene>
    <name evidence="1" type="ORF">SDC9_137582</name>
</gene>
<organism evidence="1">
    <name type="scientific">bioreactor metagenome</name>
    <dbReference type="NCBI Taxonomy" id="1076179"/>
    <lineage>
        <taxon>unclassified sequences</taxon>
        <taxon>metagenomes</taxon>
        <taxon>ecological metagenomes</taxon>
    </lineage>
</organism>
<name>A0A645DMH6_9ZZZZ</name>
<comment type="caution">
    <text evidence="1">The sequence shown here is derived from an EMBL/GenBank/DDBJ whole genome shotgun (WGS) entry which is preliminary data.</text>
</comment>
<dbReference type="AlphaFoldDB" id="A0A645DMH6"/>
<dbReference type="EMBL" id="VSSQ01037700">
    <property type="protein sequence ID" value="MPM90461.1"/>
    <property type="molecule type" value="Genomic_DNA"/>
</dbReference>
<proteinExistence type="predicted"/>
<reference evidence="1" key="1">
    <citation type="submission" date="2019-08" db="EMBL/GenBank/DDBJ databases">
        <authorList>
            <person name="Kucharzyk K."/>
            <person name="Murdoch R.W."/>
            <person name="Higgins S."/>
            <person name="Loffler F."/>
        </authorList>
    </citation>
    <scope>NUCLEOTIDE SEQUENCE</scope>
</reference>
<sequence>MTDHGEDLLVLHKVLEGGLTLYGIELIVHMEEGDLPAVDAAGLVYHVQIGLNA</sequence>
<protein>
    <submittedName>
        <fullName evidence="1">Uncharacterized protein</fullName>
    </submittedName>
</protein>
<accession>A0A645DMH6</accession>